<comment type="caution">
    <text evidence="12">The sequence shown here is derived from an EMBL/GenBank/DDBJ whole genome shotgun (WGS) entry which is preliminary data.</text>
</comment>
<dbReference type="InterPro" id="IPR039420">
    <property type="entry name" value="WalR-like"/>
</dbReference>
<keyword evidence="6" id="KW-0804">Transcription</keyword>
<dbReference type="GO" id="GO:0000156">
    <property type="term" value="F:phosphorelay response regulator activity"/>
    <property type="evidence" value="ECO:0007669"/>
    <property type="project" value="TreeGrafter"/>
</dbReference>
<dbReference type="SMART" id="SM00862">
    <property type="entry name" value="Trans_reg_C"/>
    <property type="match status" value="1"/>
</dbReference>
<dbReference type="InterPro" id="IPR011006">
    <property type="entry name" value="CheY-like_superfamily"/>
</dbReference>
<evidence type="ECO:0000259" key="10">
    <source>
        <dbReference type="PROSITE" id="PS50110"/>
    </source>
</evidence>
<dbReference type="InterPro" id="IPR016032">
    <property type="entry name" value="Sig_transdc_resp-reg_C-effctor"/>
</dbReference>
<dbReference type="CDD" id="cd00383">
    <property type="entry name" value="trans_reg_C"/>
    <property type="match status" value="1"/>
</dbReference>
<dbReference type="GO" id="GO:0006355">
    <property type="term" value="P:regulation of DNA-templated transcription"/>
    <property type="evidence" value="ECO:0007669"/>
    <property type="project" value="InterPro"/>
</dbReference>
<dbReference type="InterPro" id="IPR036388">
    <property type="entry name" value="WH-like_DNA-bd_sf"/>
</dbReference>
<dbReference type="PANTHER" id="PTHR48111:SF1">
    <property type="entry name" value="TWO-COMPONENT RESPONSE REGULATOR ORR33"/>
    <property type="match status" value="1"/>
</dbReference>
<dbReference type="InterPro" id="IPR001789">
    <property type="entry name" value="Sig_transdc_resp-reg_receiver"/>
</dbReference>
<evidence type="ECO:0000256" key="1">
    <source>
        <dbReference type="ARBA" id="ARBA00018672"/>
    </source>
</evidence>
<dbReference type="PANTHER" id="PTHR48111">
    <property type="entry name" value="REGULATOR OF RPOS"/>
    <property type="match status" value="1"/>
</dbReference>
<dbReference type="CDD" id="cd17574">
    <property type="entry name" value="REC_OmpR"/>
    <property type="match status" value="1"/>
</dbReference>
<proteinExistence type="predicted"/>
<evidence type="ECO:0000259" key="11">
    <source>
        <dbReference type="PROSITE" id="PS51755"/>
    </source>
</evidence>
<organism evidence="12 13">
    <name type="scientific">Coprococcus eutactus</name>
    <dbReference type="NCBI Taxonomy" id="33043"/>
    <lineage>
        <taxon>Bacteria</taxon>
        <taxon>Bacillati</taxon>
        <taxon>Bacillota</taxon>
        <taxon>Clostridia</taxon>
        <taxon>Lachnospirales</taxon>
        <taxon>Lachnospiraceae</taxon>
        <taxon>Coprococcus</taxon>
    </lineage>
</organism>
<feature type="modified residue" description="4-aspartylphosphate" evidence="8">
    <location>
        <position position="59"/>
    </location>
</feature>
<dbReference type="Gene3D" id="3.40.50.2300">
    <property type="match status" value="1"/>
</dbReference>
<evidence type="ECO:0000256" key="2">
    <source>
        <dbReference type="ARBA" id="ARBA00022553"/>
    </source>
</evidence>
<dbReference type="SMART" id="SM00448">
    <property type="entry name" value="REC"/>
    <property type="match status" value="1"/>
</dbReference>
<protein>
    <recommendedName>
        <fullName evidence="1">Stage 0 sporulation protein A homolog</fullName>
    </recommendedName>
</protein>
<dbReference type="EMBL" id="QRVK01000024">
    <property type="protein sequence ID" value="RGS40902.1"/>
    <property type="molecule type" value="Genomic_DNA"/>
</dbReference>
<sequence length="239" mass="27202">MTEKHTDKRTILIVDDDADLSMLIQDMLEDNGYAFLYAASIDDAYEVLTDNKCDLILLDINLPDGTGFSFCKELRHTSQVPIIFASARTSEDDKVNGLDMGGDDYIAKPYSLKELMSRIRSILRRTYGVDDNKSEMLTLNTDGKEIEINRHARTVSRNKSNVDMKPKEFDLLVYMAENRGRVLTKEQIMSAVWGLYSDVEPSTVAVHVRWLREKLETDPSHPQLIRTIWGTGYVLGDSE</sequence>
<evidence type="ECO:0000256" key="8">
    <source>
        <dbReference type="PROSITE-ProRule" id="PRU00169"/>
    </source>
</evidence>
<feature type="DNA-binding region" description="OmpR/PhoB-type" evidence="9">
    <location>
        <begin position="134"/>
        <end position="237"/>
    </location>
</feature>
<dbReference type="SUPFAM" id="SSF46894">
    <property type="entry name" value="C-terminal effector domain of the bipartite response regulators"/>
    <property type="match status" value="1"/>
</dbReference>
<reference evidence="12 13" key="1">
    <citation type="submission" date="2018-08" db="EMBL/GenBank/DDBJ databases">
        <title>A genome reference for cultivated species of the human gut microbiota.</title>
        <authorList>
            <person name="Zou Y."/>
            <person name="Xue W."/>
            <person name="Luo G."/>
        </authorList>
    </citation>
    <scope>NUCLEOTIDE SEQUENCE [LARGE SCALE GENOMIC DNA]</scope>
    <source>
        <strain evidence="12 13">AF22-21</strain>
    </source>
</reference>
<name>A0A412IQP7_9FIRM</name>
<feature type="domain" description="Response regulatory" evidence="10">
    <location>
        <begin position="10"/>
        <end position="123"/>
    </location>
</feature>
<comment type="function">
    <text evidence="7">May play the central regulatory role in sporulation. It may be an element of the effector pathway responsible for the activation of sporulation genes in response to nutritional stress. Spo0A may act in concert with spo0H (a sigma factor) to control the expression of some genes that are critical to the sporulation process.</text>
</comment>
<keyword evidence="4" id="KW-0805">Transcription regulation</keyword>
<dbReference type="SUPFAM" id="SSF52172">
    <property type="entry name" value="CheY-like"/>
    <property type="match status" value="1"/>
</dbReference>
<keyword evidence="2 8" id="KW-0597">Phosphoprotein</keyword>
<dbReference type="FunFam" id="1.10.10.10:FF:000018">
    <property type="entry name" value="DNA-binding response regulator ResD"/>
    <property type="match status" value="1"/>
</dbReference>
<dbReference type="Gene3D" id="6.10.250.690">
    <property type="match status" value="1"/>
</dbReference>
<evidence type="ECO:0000256" key="9">
    <source>
        <dbReference type="PROSITE-ProRule" id="PRU01091"/>
    </source>
</evidence>
<evidence type="ECO:0000256" key="7">
    <source>
        <dbReference type="ARBA" id="ARBA00024867"/>
    </source>
</evidence>
<dbReference type="GO" id="GO:0005829">
    <property type="term" value="C:cytosol"/>
    <property type="evidence" value="ECO:0007669"/>
    <property type="project" value="TreeGrafter"/>
</dbReference>
<dbReference type="Gene3D" id="1.10.10.10">
    <property type="entry name" value="Winged helix-like DNA-binding domain superfamily/Winged helix DNA-binding domain"/>
    <property type="match status" value="1"/>
</dbReference>
<gene>
    <name evidence="12" type="ORF">DWX94_09615</name>
</gene>
<dbReference type="AlphaFoldDB" id="A0A412IQP7"/>
<evidence type="ECO:0000313" key="12">
    <source>
        <dbReference type="EMBL" id="RGS40902.1"/>
    </source>
</evidence>
<dbReference type="OrthoDB" id="9790442at2"/>
<evidence type="ECO:0000256" key="6">
    <source>
        <dbReference type="ARBA" id="ARBA00023163"/>
    </source>
</evidence>
<accession>A0A412IQP7</accession>
<evidence type="ECO:0000313" key="13">
    <source>
        <dbReference type="Proteomes" id="UP000283295"/>
    </source>
</evidence>
<evidence type="ECO:0000256" key="5">
    <source>
        <dbReference type="ARBA" id="ARBA00023125"/>
    </source>
</evidence>
<evidence type="ECO:0000256" key="4">
    <source>
        <dbReference type="ARBA" id="ARBA00023015"/>
    </source>
</evidence>
<dbReference type="Pfam" id="PF00486">
    <property type="entry name" value="Trans_reg_C"/>
    <property type="match status" value="1"/>
</dbReference>
<dbReference type="Pfam" id="PF00072">
    <property type="entry name" value="Response_reg"/>
    <property type="match status" value="1"/>
</dbReference>
<dbReference type="Proteomes" id="UP000283295">
    <property type="component" value="Unassembled WGS sequence"/>
</dbReference>
<dbReference type="GO" id="GO:0032993">
    <property type="term" value="C:protein-DNA complex"/>
    <property type="evidence" value="ECO:0007669"/>
    <property type="project" value="TreeGrafter"/>
</dbReference>
<keyword evidence="5 9" id="KW-0238">DNA-binding</keyword>
<dbReference type="InterPro" id="IPR001867">
    <property type="entry name" value="OmpR/PhoB-type_DNA-bd"/>
</dbReference>
<dbReference type="GO" id="GO:0000976">
    <property type="term" value="F:transcription cis-regulatory region binding"/>
    <property type="evidence" value="ECO:0007669"/>
    <property type="project" value="TreeGrafter"/>
</dbReference>
<dbReference type="PROSITE" id="PS50110">
    <property type="entry name" value="RESPONSE_REGULATORY"/>
    <property type="match status" value="1"/>
</dbReference>
<evidence type="ECO:0000256" key="3">
    <source>
        <dbReference type="ARBA" id="ARBA00023012"/>
    </source>
</evidence>
<dbReference type="PROSITE" id="PS51755">
    <property type="entry name" value="OMPR_PHOB"/>
    <property type="match status" value="1"/>
</dbReference>
<feature type="domain" description="OmpR/PhoB-type" evidence="11">
    <location>
        <begin position="134"/>
        <end position="237"/>
    </location>
</feature>
<keyword evidence="3" id="KW-0902">Two-component regulatory system</keyword>